<keyword evidence="3" id="KW-1185">Reference proteome</keyword>
<sequence length="124" mass="13592">MDASVLEIKFVALATAIMATANPSFSDFFLGQPVHVLVFACAGCFIGVWNKNYPTRKELLKAFSVSVMTTVCAIVVIPELSGYTWPNTNVQAAMAMLLGFSSQTWGPRLFESISTRFFGRKESP</sequence>
<name>A0AAE7WMY6_9CAUD</name>
<accession>A0AAE7WMY6</accession>
<dbReference type="Proteomes" id="UP000827319">
    <property type="component" value="Segment"/>
</dbReference>
<gene>
    <name evidence="2" type="ORF">CPT_Siara_027</name>
</gene>
<feature type="transmembrane region" description="Helical" evidence="1">
    <location>
        <begin position="28"/>
        <end position="48"/>
    </location>
</feature>
<evidence type="ECO:0000256" key="1">
    <source>
        <dbReference type="SAM" id="Phobius"/>
    </source>
</evidence>
<dbReference type="EMBL" id="MZ326859">
    <property type="protein sequence ID" value="QYW02030.1"/>
    <property type="molecule type" value="Genomic_DNA"/>
</dbReference>
<organism evidence="2 3">
    <name type="scientific">Stenotrophomonas phage Siara</name>
    <dbReference type="NCBI Taxonomy" id="2859658"/>
    <lineage>
        <taxon>Viruses</taxon>
        <taxon>Duplodnaviria</taxon>
        <taxon>Heunggongvirae</taxon>
        <taxon>Uroviricota</taxon>
        <taxon>Caudoviricetes</taxon>
        <taxon>Beaumontvirinae</taxon>
        <taxon>Siaravirus</taxon>
        <taxon>Siaravirus siara</taxon>
    </lineage>
</organism>
<reference evidence="2" key="1">
    <citation type="submission" date="2021-06" db="EMBL/GenBank/DDBJ databases">
        <title>Complete genome sequence of Stenotrophomonas maltophilia phage Siara.</title>
        <authorList>
            <person name="Marmion J."/>
            <person name="Tate N."/>
            <person name="Clark J."/>
            <person name="Le T."/>
            <person name="Liu M."/>
            <person name="Burrowes B."/>
            <person name="Gill J."/>
        </authorList>
    </citation>
    <scope>NUCLEOTIDE SEQUENCE</scope>
</reference>
<keyword evidence="1" id="KW-1133">Transmembrane helix</keyword>
<evidence type="ECO:0000313" key="3">
    <source>
        <dbReference type="Proteomes" id="UP000827319"/>
    </source>
</evidence>
<evidence type="ECO:0000313" key="2">
    <source>
        <dbReference type="EMBL" id="QYW02030.1"/>
    </source>
</evidence>
<keyword evidence="1" id="KW-0812">Transmembrane</keyword>
<proteinExistence type="predicted"/>
<feature type="transmembrane region" description="Helical" evidence="1">
    <location>
        <begin position="60"/>
        <end position="78"/>
    </location>
</feature>
<protein>
    <submittedName>
        <fullName evidence="2">Holin/antiholin</fullName>
    </submittedName>
</protein>
<keyword evidence="1" id="KW-0472">Membrane</keyword>